<feature type="transmembrane region" description="Helical" evidence="4">
    <location>
        <begin position="190"/>
        <end position="216"/>
    </location>
</feature>
<dbReference type="Proteomes" id="UP000195975">
    <property type="component" value="Unassembled WGS sequence"/>
</dbReference>
<keyword evidence="4" id="KW-1133">Transmembrane helix</keyword>
<sequence>MKVCLILCFLNALTSSKKKFAQTYGKNRDINHDLCLNLSLSPIQTLQMGRRARSYAGEIKSETFNLTDISAYFRYRKEVEGDNLLSDQTYSDLGVEELFTFADRTVSRVGQQYLYQTLRSVPQAAGEISRHEEIIRHLQADSHLRERLAKTLSHLRDTEAYSIVRLLADEQPAASTSRKVTFAILKCLPALFLLLYLLLHIPACGLFFLVAIILNAGIHYTYKPKSIDYIYSVPQLIKLLGTAEKLCKIPELSKLATDIPDALATLKPIRKTALFLRMENKLQSDMAALAWLFTELLHIFFLTEPFSFLQSVSILRNKCREIETVYRFVGLTDCLLSVCFLREHLPYYCLPGRPEERHRLASQEMYHPLIEDCVANSIDIQDRSVLLNGSNMSGKTTFIRIIGINVLSAQTLHTAFARSFLLATPLNIYSALMLTDDLSEGKSFYMKEVDTIKEMISRNQKGTANLFLFDEIFKGTNTTERIAAAKAVLSYLNTHDNIIVASTHDTELATLLDKEYDLYHFSEVIEDETFFFDYKLKNGPLYQRNAIRLLEINGFPPIVIRDAYQTIEGMTKQ</sequence>
<keyword evidence="2" id="KW-0067">ATP-binding</keyword>
<keyword evidence="1" id="KW-0547">Nucleotide-binding</keyword>
<dbReference type="InterPro" id="IPR000432">
    <property type="entry name" value="DNA_mismatch_repair_MutS_C"/>
</dbReference>
<comment type="caution">
    <text evidence="6">The sequence shown here is derived from an EMBL/GenBank/DDBJ whole genome shotgun (WGS) entry which is preliminary data.</text>
</comment>
<evidence type="ECO:0000256" key="2">
    <source>
        <dbReference type="ARBA" id="ARBA00022840"/>
    </source>
</evidence>
<gene>
    <name evidence="6" type="ORF">B5F96_16105</name>
</gene>
<accession>A0A9Q5SPJ5</accession>
<dbReference type="InterPro" id="IPR036187">
    <property type="entry name" value="DNA_mismatch_repair_MutS_sf"/>
</dbReference>
<evidence type="ECO:0000256" key="3">
    <source>
        <dbReference type="ARBA" id="ARBA00023125"/>
    </source>
</evidence>
<name>A0A9Q5SPJ5_9BACT</name>
<feature type="transmembrane region" description="Helical" evidence="4">
    <location>
        <begin position="286"/>
        <end position="309"/>
    </location>
</feature>
<reference evidence="7" key="1">
    <citation type="submission" date="2017-04" db="EMBL/GenBank/DDBJ databases">
        <title>Function of individual gut microbiota members based on whole genome sequencing of pure cultures obtained from chicken caecum.</title>
        <authorList>
            <person name="Medvecky M."/>
            <person name="Cejkova D."/>
            <person name="Polansky O."/>
            <person name="Karasova D."/>
            <person name="Kubasova T."/>
            <person name="Cizek A."/>
            <person name="Rychlik I."/>
        </authorList>
    </citation>
    <scope>NUCLEOTIDE SEQUENCE [LARGE SCALE GENOMIC DNA]</scope>
    <source>
        <strain evidence="7">An42</strain>
    </source>
</reference>
<dbReference type="EMBL" id="NFIJ01000024">
    <property type="protein sequence ID" value="OUO03338.1"/>
    <property type="molecule type" value="Genomic_DNA"/>
</dbReference>
<evidence type="ECO:0000313" key="6">
    <source>
        <dbReference type="EMBL" id="OUO03338.1"/>
    </source>
</evidence>
<evidence type="ECO:0000313" key="7">
    <source>
        <dbReference type="Proteomes" id="UP000195975"/>
    </source>
</evidence>
<dbReference type="InterPro" id="IPR045076">
    <property type="entry name" value="MutS"/>
</dbReference>
<dbReference type="AlphaFoldDB" id="A0A9Q5SPJ5"/>
<evidence type="ECO:0000256" key="4">
    <source>
        <dbReference type="SAM" id="Phobius"/>
    </source>
</evidence>
<keyword evidence="4" id="KW-0472">Membrane</keyword>
<dbReference type="InterPro" id="IPR027417">
    <property type="entry name" value="P-loop_NTPase"/>
</dbReference>
<protein>
    <recommendedName>
        <fullName evidence="5">DNA mismatch repair proteins mutS family domain-containing protein</fullName>
    </recommendedName>
</protein>
<dbReference type="SUPFAM" id="SSF48334">
    <property type="entry name" value="DNA repair protein MutS, domain III"/>
    <property type="match status" value="1"/>
</dbReference>
<dbReference type="GO" id="GO:0005829">
    <property type="term" value="C:cytosol"/>
    <property type="evidence" value="ECO:0007669"/>
    <property type="project" value="TreeGrafter"/>
</dbReference>
<dbReference type="Gene3D" id="3.40.50.300">
    <property type="entry name" value="P-loop containing nucleotide triphosphate hydrolases"/>
    <property type="match status" value="1"/>
</dbReference>
<dbReference type="SMART" id="SM00534">
    <property type="entry name" value="MUTSac"/>
    <property type="match status" value="1"/>
</dbReference>
<dbReference type="GO" id="GO:0030983">
    <property type="term" value="F:mismatched DNA binding"/>
    <property type="evidence" value="ECO:0007669"/>
    <property type="project" value="InterPro"/>
</dbReference>
<dbReference type="Pfam" id="PF00488">
    <property type="entry name" value="MutS_V"/>
    <property type="match status" value="1"/>
</dbReference>
<dbReference type="GO" id="GO:0005524">
    <property type="term" value="F:ATP binding"/>
    <property type="evidence" value="ECO:0007669"/>
    <property type="project" value="UniProtKB-KW"/>
</dbReference>
<dbReference type="PANTHER" id="PTHR11361">
    <property type="entry name" value="DNA MISMATCH REPAIR PROTEIN MUTS FAMILY MEMBER"/>
    <property type="match status" value="1"/>
</dbReference>
<evidence type="ECO:0000259" key="5">
    <source>
        <dbReference type="SMART" id="SM00534"/>
    </source>
</evidence>
<organism evidence="6 7">
    <name type="scientific">Parabacteroides johnsonii</name>
    <dbReference type="NCBI Taxonomy" id="387661"/>
    <lineage>
        <taxon>Bacteria</taxon>
        <taxon>Pseudomonadati</taxon>
        <taxon>Bacteroidota</taxon>
        <taxon>Bacteroidia</taxon>
        <taxon>Bacteroidales</taxon>
        <taxon>Tannerellaceae</taxon>
        <taxon>Parabacteroides</taxon>
    </lineage>
</organism>
<keyword evidence="4" id="KW-0812">Transmembrane</keyword>
<proteinExistence type="predicted"/>
<dbReference type="SUPFAM" id="SSF52540">
    <property type="entry name" value="P-loop containing nucleoside triphosphate hydrolases"/>
    <property type="match status" value="1"/>
</dbReference>
<evidence type="ECO:0000256" key="1">
    <source>
        <dbReference type="ARBA" id="ARBA00022741"/>
    </source>
</evidence>
<dbReference type="GO" id="GO:0140664">
    <property type="term" value="F:ATP-dependent DNA damage sensor activity"/>
    <property type="evidence" value="ECO:0007669"/>
    <property type="project" value="InterPro"/>
</dbReference>
<feature type="domain" description="DNA mismatch repair proteins mutS family" evidence="5">
    <location>
        <begin position="382"/>
        <end position="568"/>
    </location>
</feature>
<keyword evidence="3" id="KW-0238">DNA-binding</keyword>
<dbReference type="PANTHER" id="PTHR11361:SF152">
    <property type="entry name" value="DNA MISMATCH REPAIR PROTEIN"/>
    <property type="match status" value="1"/>
</dbReference>
<dbReference type="GO" id="GO:0006298">
    <property type="term" value="P:mismatch repair"/>
    <property type="evidence" value="ECO:0007669"/>
    <property type="project" value="InterPro"/>
</dbReference>